<evidence type="ECO:0000313" key="4">
    <source>
        <dbReference type="Proteomes" id="UP001530400"/>
    </source>
</evidence>
<feature type="transmembrane region" description="Helical" evidence="2">
    <location>
        <begin position="102"/>
        <end position="122"/>
    </location>
</feature>
<evidence type="ECO:0000256" key="1">
    <source>
        <dbReference type="SAM" id="MobiDB-lite"/>
    </source>
</evidence>
<protein>
    <recommendedName>
        <fullName evidence="5">PPIase cyclophilin-type domain-containing protein</fullName>
    </recommendedName>
</protein>
<feature type="compositionally biased region" description="Polar residues" evidence="1">
    <location>
        <begin position="1"/>
        <end position="20"/>
    </location>
</feature>
<sequence>MARSVSTDSTPNLTNGSISTCDDIEGGYSSHEDEGNEHAQGQLIVPKHIMVGSYSRRKSRCENLPVRRYSRPANASVDNSLQDATYRRCMKQSRSDATTSSLNPFTVLMGIIFFVLAIGITYTTQQSRIESLQQHIQVLHQARRHVEESHGKLTQELKTASHNLSQYKSTHEKMKKINHEMTDHIRRLREESSDKNSDADARAQRAEGRFQNVVDSIRSASAQQVLQKYGPGPHFVELTVKLPNHQDLQVIKLELASIDTVDGMPHAVHTFLDQVDMGAWNGASFGFHAGHVLLAVPSQRPKSTKVVPTVLFPEYSPAYSHEEYTVAFPGRPGTGQDFYINVQSNTQIHAPRIQDGEFVEGEPCFAKISDVESRRVVDDMDKIAVVKSGRLSESVVIHEAKIVSHAESMIS</sequence>
<keyword evidence="2" id="KW-1133">Transmembrane helix</keyword>
<keyword evidence="2" id="KW-0472">Membrane</keyword>
<evidence type="ECO:0000313" key="3">
    <source>
        <dbReference type="EMBL" id="KAL3772113.1"/>
    </source>
</evidence>
<name>A0ABD3N7M4_9STRA</name>
<dbReference type="AlphaFoldDB" id="A0ABD3N7M4"/>
<feature type="region of interest" description="Disordered" evidence="1">
    <location>
        <begin position="1"/>
        <end position="42"/>
    </location>
</feature>
<organism evidence="3 4">
    <name type="scientific">Cyclotella atomus</name>
    <dbReference type="NCBI Taxonomy" id="382360"/>
    <lineage>
        <taxon>Eukaryota</taxon>
        <taxon>Sar</taxon>
        <taxon>Stramenopiles</taxon>
        <taxon>Ochrophyta</taxon>
        <taxon>Bacillariophyta</taxon>
        <taxon>Coscinodiscophyceae</taxon>
        <taxon>Thalassiosirophycidae</taxon>
        <taxon>Stephanodiscales</taxon>
        <taxon>Stephanodiscaceae</taxon>
        <taxon>Cyclotella</taxon>
    </lineage>
</organism>
<keyword evidence="2" id="KW-0812">Transmembrane</keyword>
<dbReference type="EMBL" id="JALLPJ020001274">
    <property type="protein sequence ID" value="KAL3772113.1"/>
    <property type="molecule type" value="Genomic_DNA"/>
</dbReference>
<feature type="region of interest" description="Disordered" evidence="1">
    <location>
        <begin position="188"/>
        <end position="207"/>
    </location>
</feature>
<gene>
    <name evidence="3" type="ORF">ACHAWO_013518</name>
</gene>
<proteinExistence type="predicted"/>
<dbReference type="Proteomes" id="UP001530400">
    <property type="component" value="Unassembled WGS sequence"/>
</dbReference>
<comment type="caution">
    <text evidence="3">The sequence shown here is derived from an EMBL/GenBank/DDBJ whole genome shotgun (WGS) entry which is preliminary data.</text>
</comment>
<accession>A0ABD3N7M4</accession>
<evidence type="ECO:0008006" key="5">
    <source>
        <dbReference type="Google" id="ProtNLM"/>
    </source>
</evidence>
<keyword evidence="4" id="KW-1185">Reference proteome</keyword>
<evidence type="ECO:0000256" key="2">
    <source>
        <dbReference type="SAM" id="Phobius"/>
    </source>
</evidence>
<reference evidence="3 4" key="1">
    <citation type="submission" date="2024-10" db="EMBL/GenBank/DDBJ databases">
        <title>Updated reference genomes for cyclostephanoid diatoms.</title>
        <authorList>
            <person name="Roberts W.R."/>
            <person name="Alverson A.J."/>
        </authorList>
    </citation>
    <scope>NUCLEOTIDE SEQUENCE [LARGE SCALE GENOMIC DNA]</scope>
    <source>
        <strain evidence="3 4">AJA010-31</strain>
    </source>
</reference>